<evidence type="ECO:0000313" key="1">
    <source>
        <dbReference type="EMBL" id="NEX21089.1"/>
    </source>
</evidence>
<comment type="caution">
    <text evidence="1">The sequence shown here is derived from an EMBL/GenBank/DDBJ whole genome shotgun (WGS) entry which is preliminary data.</text>
</comment>
<evidence type="ECO:0000313" key="2">
    <source>
        <dbReference type="Proteomes" id="UP000471640"/>
    </source>
</evidence>
<name>A0A6P1DTF2_9GAMM</name>
<keyword evidence="2" id="KW-1185">Reference proteome</keyword>
<organism evidence="1 2">
    <name type="scientific">Thiorhodococcus mannitoliphagus</name>
    <dbReference type="NCBI Taxonomy" id="329406"/>
    <lineage>
        <taxon>Bacteria</taxon>
        <taxon>Pseudomonadati</taxon>
        <taxon>Pseudomonadota</taxon>
        <taxon>Gammaproteobacteria</taxon>
        <taxon>Chromatiales</taxon>
        <taxon>Chromatiaceae</taxon>
        <taxon>Thiorhodococcus</taxon>
    </lineage>
</organism>
<dbReference type="RefSeq" id="WP_164654192.1">
    <property type="nucleotide sequence ID" value="NZ_JAAIJR010000044.1"/>
</dbReference>
<reference evidence="1 2" key="2">
    <citation type="submission" date="2020-02" db="EMBL/GenBank/DDBJ databases">
        <title>Genome sequences of Thiorhodococcus mannitoliphagus and Thiorhodococcus minor, purple sulfur photosynthetic bacteria in the gammaproteobacterial family, Chromatiaceae.</title>
        <authorList>
            <person name="Aviles F.A."/>
            <person name="Meyer T.E."/>
            <person name="Kyndt J.A."/>
        </authorList>
    </citation>
    <scope>NUCLEOTIDE SEQUENCE [LARGE SCALE GENOMIC DNA]</scope>
    <source>
        <strain evidence="1 2">DSM 18266</strain>
    </source>
</reference>
<accession>A0A6P1DTF2</accession>
<dbReference type="AlphaFoldDB" id="A0A6P1DTF2"/>
<sequence>MTEGIEFGGGIAAHHHALEDMTLQTAKLGDATPMPDKKQSRTLKKFMRAELTLIIPR</sequence>
<protein>
    <submittedName>
        <fullName evidence="1">Uncharacterized protein</fullName>
    </submittedName>
</protein>
<dbReference type="EMBL" id="JAAIJR010000044">
    <property type="protein sequence ID" value="NEX21089.1"/>
    <property type="molecule type" value="Genomic_DNA"/>
</dbReference>
<proteinExistence type="predicted"/>
<gene>
    <name evidence="1" type="ORF">G3480_12325</name>
</gene>
<dbReference type="Proteomes" id="UP000471640">
    <property type="component" value="Unassembled WGS sequence"/>
</dbReference>
<reference evidence="2" key="1">
    <citation type="journal article" date="2020" name="Microbiol. Resour. Announc.">
        <title>Draft Genome Sequences of Thiorhodococcus mannitoliphagus and Thiorhodococcus minor, Purple Sulfur Photosynthetic Bacteria in the Gammaproteobacterial Family Chromatiaceae.</title>
        <authorList>
            <person name="Aviles F.A."/>
            <person name="Meyer T.E."/>
            <person name="Kyndt J.A."/>
        </authorList>
    </citation>
    <scope>NUCLEOTIDE SEQUENCE [LARGE SCALE GENOMIC DNA]</scope>
    <source>
        <strain evidence="2">DSM 18266</strain>
    </source>
</reference>